<protein>
    <recommendedName>
        <fullName evidence="3">Phytanoyl-CoA dioxygenase (PhyH)</fullName>
    </recommendedName>
</protein>
<dbReference type="AlphaFoldDB" id="A0A1Y5RHA6"/>
<dbReference type="OrthoDB" id="7345863at2"/>
<evidence type="ECO:0008006" key="3">
    <source>
        <dbReference type="Google" id="ProtNLM"/>
    </source>
</evidence>
<keyword evidence="2" id="KW-1185">Reference proteome</keyword>
<evidence type="ECO:0000313" key="1">
    <source>
        <dbReference type="EMBL" id="SLN17354.1"/>
    </source>
</evidence>
<dbReference type="SUPFAM" id="SSF51197">
    <property type="entry name" value="Clavaminate synthase-like"/>
    <property type="match status" value="1"/>
</dbReference>
<organism evidence="1 2">
    <name type="scientific">Pseudooctadecabacter jejudonensis</name>
    <dbReference type="NCBI Taxonomy" id="1391910"/>
    <lineage>
        <taxon>Bacteria</taxon>
        <taxon>Pseudomonadati</taxon>
        <taxon>Pseudomonadota</taxon>
        <taxon>Alphaproteobacteria</taxon>
        <taxon>Rhodobacterales</taxon>
        <taxon>Paracoccaceae</taxon>
        <taxon>Pseudooctadecabacter</taxon>
    </lineage>
</organism>
<accession>A0A1Y5RHA6</accession>
<gene>
    <name evidence="1" type="ORF">PSJ8397_00553</name>
</gene>
<reference evidence="1 2" key="1">
    <citation type="submission" date="2017-03" db="EMBL/GenBank/DDBJ databases">
        <authorList>
            <person name="Afonso C.L."/>
            <person name="Miller P.J."/>
            <person name="Scott M.A."/>
            <person name="Spackman E."/>
            <person name="Goraichik I."/>
            <person name="Dimitrov K.M."/>
            <person name="Suarez D.L."/>
            <person name="Swayne D.E."/>
        </authorList>
    </citation>
    <scope>NUCLEOTIDE SEQUENCE [LARGE SCALE GENOMIC DNA]</scope>
    <source>
        <strain evidence="1 2">CECT 8397</strain>
    </source>
</reference>
<dbReference type="Proteomes" id="UP000193623">
    <property type="component" value="Unassembled WGS sequence"/>
</dbReference>
<sequence>MIGPAGFRVYPHEDGVLHWAETAHRIGRDVAQDADLRAKWLRHDGTWFVGVDALPTGEDGSIDGVPLAGPWLDDVPVPAVWHPAQLSVTYAGYPRQGPGDSDAAHRWRLNRASAHVDGLHLEGGRRFAREPHAFIVGFALNETRACPLMVWPGSHVIIGAALRAVIGDRDPRQVDVTETYQAARQQVLDQITPVPVVAAVGQTIVVHRHSVHGIAPHDPAVPVPTEGRMMAYFRPECADPHHWLLP</sequence>
<dbReference type="RefSeq" id="WP_085863005.1">
    <property type="nucleotide sequence ID" value="NZ_FWFT01000001.1"/>
</dbReference>
<name>A0A1Y5RHA6_9RHOB</name>
<dbReference type="EMBL" id="FWFT01000001">
    <property type="protein sequence ID" value="SLN17354.1"/>
    <property type="molecule type" value="Genomic_DNA"/>
</dbReference>
<proteinExistence type="predicted"/>
<evidence type="ECO:0000313" key="2">
    <source>
        <dbReference type="Proteomes" id="UP000193623"/>
    </source>
</evidence>